<dbReference type="Proteomes" id="UP000509429">
    <property type="component" value="Chromosome"/>
</dbReference>
<name>A0A6N0HNJ9_9GAMM</name>
<gene>
    <name evidence="1" type="ORF">HUE58_01430</name>
</gene>
<dbReference type="EMBL" id="CP054490">
    <property type="protein sequence ID" value="QKQ23871.1"/>
    <property type="molecule type" value="Genomic_DNA"/>
</dbReference>
<proteinExistence type="predicted"/>
<dbReference type="AlphaFoldDB" id="A0A6N0HNJ9"/>
<evidence type="ECO:0000313" key="1">
    <source>
        <dbReference type="EMBL" id="QKQ23871.1"/>
    </source>
</evidence>
<reference evidence="1 2" key="1">
    <citation type="submission" date="2020-05" db="EMBL/GenBank/DDBJ databases">
        <title>Horizontal transmission and recombination maintain forever young bacterial symbiont genomes.</title>
        <authorList>
            <person name="Russell S.L."/>
            <person name="Pepper-Tunick E."/>
            <person name="Svedberg J."/>
            <person name="Byrne A."/>
            <person name="Ruelas Castillo J."/>
            <person name="Vollmers C."/>
            <person name="Beinart R.A."/>
            <person name="Corbett-Detig R."/>
        </authorList>
    </citation>
    <scope>NUCLEOTIDE SEQUENCE [LARGE SCALE GENOMIC DNA]</scope>
    <source>
        <strain evidence="1">JDF_Ridge</strain>
    </source>
</reference>
<organism evidence="1 2">
    <name type="scientific">Candidatus Ruthia endofausta</name>
    <dbReference type="NCBI Taxonomy" id="2738852"/>
    <lineage>
        <taxon>Bacteria</taxon>
        <taxon>Pseudomonadati</taxon>
        <taxon>Pseudomonadota</taxon>
        <taxon>Gammaproteobacteria</taxon>
        <taxon>Candidatus Pseudothioglobaceae</taxon>
        <taxon>Candidatus Ruthturnera</taxon>
    </lineage>
</organism>
<sequence>MNYNIMAPMSVIDYVIVHELAPYQTQAPSK</sequence>
<dbReference type="KEGG" id="reo:HUE58_01430"/>
<evidence type="ECO:0000313" key="2">
    <source>
        <dbReference type="Proteomes" id="UP000509429"/>
    </source>
</evidence>
<keyword evidence="2" id="KW-1185">Reference proteome</keyword>
<accession>A0A6N0HNJ9</accession>
<protein>
    <submittedName>
        <fullName evidence="1">M48 family metallopeptidase</fullName>
    </submittedName>
</protein>